<dbReference type="PIRSF" id="PIRSF006060">
    <property type="entry name" value="AA_transporter"/>
    <property type="match status" value="1"/>
</dbReference>
<name>A0AAF1BG04_9TREE</name>
<evidence type="ECO:0000256" key="3">
    <source>
        <dbReference type="ARBA" id="ARBA00022989"/>
    </source>
</evidence>
<feature type="transmembrane region" description="Helical" evidence="5">
    <location>
        <begin position="68"/>
        <end position="86"/>
    </location>
</feature>
<keyword evidence="7" id="KW-1185">Reference proteome</keyword>
<sequence>MAAESQKSGSSSENVAHVNYDHSKPEYIVQDGVAYVGEKGENGGVTYQNAADGVPVESTNLLRYTTGFWGSVFLSLSRVVGTGIFSTPANILKGTGSVGLALFFWVIGYVISMSGLSVYLELASYFPGRSGADVVYLEQAYPRPRFFWPLAFGFYTCVFAFGAGNSFVLASWVFRFASREPTDWEIKGIAIAANTLVALLIIANTRLSLTLVNVFGVLKVATLLFIGITGWAVLGGAFPEKVPDPHANFRNAFEGTGNDAYSLSSSLVNIVYSYWGYANAFNLNNEIKNPVRTLKLSSAITMFLIATLYMLVNVAFFAVLSKAEILASTQITATLFWERLWGAKVAKGLTIFPVLSAFSNMLASMIGFSRQVREIGRQGLLPYPKIWVSTKPFGTPIAPVLILWFTAVLFTVAPPAGDAFQFITALQNYPQSLFLLLMTIGLLIIRHRRKKMGIPASDFKVWTPVVIFFICVELFLLIMPWVPPAGGINDSAFNFFYAASSLGGLGIILVCYLYYVLWMYILPKAGKYQIRRRVLFNDDGSVGNQLIKVPNDEVEAWDIKHDPSGRSLNENERDA</sequence>
<evidence type="ECO:0000313" key="6">
    <source>
        <dbReference type="EMBL" id="WOO77952.1"/>
    </source>
</evidence>
<dbReference type="RefSeq" id="XP_062623984.1">
    <property type="nucleotide sequence ID" value="XM_062768000.1"/>
</dbReference>
<protein>
    <submittedName>
        <fullName evidence="6">High-affinity methionine permease</fullName>
    </submittedName>
</protein>
<feature type="transmembrane region" description="Helical" evidence="5">
    <location>
        <begin position="397"/>
        <end position="417"/>
    </location>
</feature>
<feature type="transmembrane region" description="Helical" evidence="5">
    <location>
        <begin position="495"/>
        <end position="522"/>
    </location>
</feature>
<evidence type="ECO:0000256" key="5">
    <source>
        <dbReference type="SAM" id="Phobius"/>
    </source>
</evidence>
<feature type="transmembrane region" description="Helical" evidence="5">
    <location>
        <begin position="98"/>
        <end position="120"/>
    </location>
</feature>
<feature type="transmembrane region" description="Helical" evidence="5">
    <location>
        <begin position="465"/>
        <end position="483"/>
    </location>
</feature>
<dbReference type="GeneID" id="87804760"/>
<gene>
    <name evidence="6" type="primary">MUP1_7</name>
    <name evidence="6" type="ORF">LOC62_01G001505</name>
</gene>
<dbReference type="PANTHER" id="PTHR11785">
    <property type="entry name" value="AMINO ACID TRANSPORTER"/>
    <property type="match status" value="1"/>
</dbReference>
<reference evidence="6" key="1">
    <citation type="submission" date="2023-10" db="EMBL/GenBank/DDBJ databases">
        <authorList>
            <person name="Noh H."/>
        </authorList>
    </citation>
    <scope>NUCLEOTIDE SEQUENCE</scope>
    <source>
        <strain evidence="6">DUCC4014</strain>
    </source>
</reference>
<comment type="subcellular location">
    <subcellularLocation>
        <location evidence="1">Membrane</location>
        <topology evidence="1">Multi-pass membrane protein</topology>
    </subcellularLocation>
</comment>
<dbReference type="GO" id="GO:0016020">
    <property type="term" value="C:membrane"/>
    <property type="evidence" value="ECO:0007669"/>
    <property type="project" value="UniProtKB-SubCell"/>
</dbReference>
<keyword evidence="4 5" id="KW-0472">Membrane</keyword>
<dbReference type="Gene3D" id="1.20.1740.10">
    <property type="entry name" value="Amino acid/polyamine transporter I"/>
    <property type="match status" value="1"/>
</dbReference>
<evidence type="ECO:0000313" key="7">
    <source>
        <dbReference type="Proteomes" id="UP000827549"/>
    </source>
</evidence>
<dbReference type="InterPro" id="IPR002293">
    <property type="entry name" value="AA/rel_permease1"/>
</dbReference>
<proteinExistence type="predicted"/>
<feature type="transmembrane region" description="Helical" evidence="5">
    <location>
        <begin position="349"/>
        <end position="368"/>
    </location>
</feature>
<feature type="transmembrane region" description="Helical" evidence="5">
    <location>
        <begin position="296"/>
        <end position="320"/>
    </location>
</feature>
<keyword evidence="2 5" id="KW-0812">Transmembrane</keyword>
<dbReference type="Pfam" id="PF13520">
    <property type="entry name" value="AA_permease_2"/>
    <property type="match status" value="1"/>
</dbReference>
<evidence type="ECO:0000256" key="4">
    <source>
        <dbReference type="ARBA" id="ARBA00023136"/>
    </source>
</evidence>
<organism evidence="6 7">
    <name type="scientific">Vanrija pseudolonga</name>
    <dbReference type="NCBI Taxonomy" id="143232"/>
    <lineage>
        <taxon>Eukaryota</taxon>
        <taxon>Fungi</taxon>
        <taxon>Dikarya</taxon>
        <taxon>Basidiomycota</taxon>
        <taxon>Agaricomycotina</taxon>
        <taxon>Tremellomycetes</taxon>
        <taxon>Trichosporonales</taxon>
        <taxon>Trichosporonaceae</taxon>
        <taxon>Vanrija</taxon>
    </lineage>
</organism>
<dbReference type="AlphaFoldDB" id="A0AAF1BG04"/>
<feature type="transmembrane region" description="Helical" evidence="5">
    <location>
        <begin position="146"/>
        <end position="174"/>
    </location>
</feature>
<dbReference type="Proteomes" id="UP000827549">
    <property type="component" value="Chromosome 1"/>
</dbReference>
<evidence type="ECO:0000256" key="2">
    <source>
        <dbReference type="ARBA" id="ARBA00022692"/>
    </source>
</evidence>
<feature type="transmembrane region" description="Helical" evidence="5">
    <location>
        <begin position="429"/>
        <end position="445"/>
    </location>
</feature>
<dbReference type="EMBL" id="CP086714">
    <property type="protein sequence ID" value="WOO77952.1"/>
    <property type="molecule type" value="Genomic_DNA"/>
</dbReference>
<dbReference type="PANTHER" id="PTHR11785:SF353">
    <property type="entry name" value="METHIONINE TRANSPORTER (EUROFUNG)"/>
    <property type="match status" value="1"/>
</dbReference>
<evidence type="ECO:0000256" key="1">
    <source>
        <dbReference type="ARBA" id="ARBA00004141"/>
    </source>
</evidence>
<accession>A0AAF1BG04</accession>
<dbReference type="InterPro" id="IPR050598">
    <property type="entry name" value="AminoAcid_Transporter"/>
</dbReference>
<feature type="transmembrane region" description="Helical" evidence="5">
    <location>
        <begin position="186"/>
        <end position="205"/>
    </location>
</feature>
<dbReference type="GO" id="GO:0015179">
    <property type="term" value="F:L-amino acid transmembrane transporter activity"/>
    <property type="evidence" value="ECO:0007669"/>
    <property type="project" value="TreeGrafter"/>
</dbReference>
<feature type="transmembrane region" description="Helical" evidence="5">
    <location>
        <begin position="211"/>
        <end position="234"/>
    </location>
</feature>
<keyword evidence="3 5" id="KW-1133">Transmembrane helix</keyword>